<evidence type="ECO:0000313" key="1">
    <source>
        <dbReference type="EMBL" id="KEY71276.1"/>
    </source>
</evidence>
<proteinExistence type="predicted"/>
<gene>
    <name evidence="1" type="ORF">S7711_11326</name>
</gene>
<evidence type="ECO:0000313" key="2">
    <source>
        <dbReference type="Proteomes" id="UP000028045"/>
    </source>
</evidence>
<keyword evidence="2" id="KW-1185">Reference proteome</keyword>
<dbReference type="EMBL" id="KL648336">
    <property type="protein sequence ID" value="KEY71276.1"/>
    <property type="molecule type" value="Genomic_DNA"/>
</dbReference>
<dbReference type="AlphaFoldDB" id="A0A084B147"/>
<dbReference type="Proteomes" id="UP000028045">
    <property type="component" value="Unassembled WGS sequence"/>
</dbReference>
<reference evidence="1 2" key="1">
    <citation type="journal article" date="2014" name="BMC Genomics">
        <title>Comparative genome sequencing reveals chemotype-specific gene clusters in the toxigenic black mold Stachybotrys.</title>
        <authorList>
            <person name="Semeiks J."/>
            <person name="Borek D."/>
            <person name="Otwinowski Z."/>
            <person name="Grishin N.V."/>
        </authorList>
    </citation>
    <scope>NUCLEOTIDE SEQUENCE [LARGE SCALE GENOMIC DNA]</scope>
    <source>
        <strain evidence="2">CBS 109288 / IBT 7711</strain>
    </source>
</reference>
<organism evidence="1 2">
    <name type="scientific">Stachybotrys chartarum (strain CBS 109288 / IBT 7711)</name>
    <name type="common">Toxic black mold</name>
    <name type="synonym">Stilbospora chartarum</name>
    <dbReference type="NCBI Taxonomy" id="1280523"/>
    <lineage>
        <taxon>Eukaryota</taxon>
        <taxon>Fungi</taxon>
        <taxon>Dikarya</taxon>
        <taxon>Ascomycota</taxon>
        <taxon>Pezizomycotina</taxon>
        <taxon>Sordariomycetes</taxon>
        <taxon>Hypocreomycetidae</taxon>
        <taxon>Hypocreales</taxon>
        <taxon>Stachybotryaceae</taxon>
        <taxon>Stachybotrys</taxon>
    </lineage>
</organism>
<dbReference type="HOGENOM" id="CLU_1611881_0_0_1"/>
<protein>
    <submittedName>
        <fullName evidence="1">Uncharacterized protein</fullName>
    </submittedName>
</protein>
<name>A0A084B147_STACB</name>
<accession>A0A084B147</accession>
<sequence length="165" mass="18589">MCVVKLKGHKLEYSFMMAHVAIFQWVARTEALRSKEQIGRKPQTRPPLMQPLEYPFDGAFWVPAQPRTTRDDPPPPPFDSSGKNVLFSSESFTSSAAPNPALRLARYRQMTRNNALFLPAGRAIRRSSLAVCQKTEPAAWDVAWTSSGMFAFACMHHPSHRADTQ</sequence>